<gene>
    <name evidence="1" type="ORF">CK203_065484</name>
</gene>
<evidence type="ECO:0000313" key="1">
    <source>
        <dbReference type="EMBL" id="RVW66657.1"/>
    </source>
</evidence>
<protein>
    <submittedName>
        <fullName evidence="1">Uncharacterized protein</fullName>
    </submittedName>
</protein>
<name>A0A438G399_VITVI</name>
<comment type="caution">
    <text evidence="1">The sequence shown here is derived from an EMBL/GenBank/DDBJ whole genome shotgun (WGS) entry which is preliminary data.</text>
</comment>
<organism evidence="1 2">
    <name type="scientific">Vitis vinifera</name>
    <name type="common">Grape</name>
    <dbReference type="NCBI Taxonomy" id="29760"/>
    <lineage>
        <taxon>Eukaryota</taxon>
        <taxon>Viridiplantae</taxon>
        <taxon>Streptophyta</taxon>
        <taxon>Embryophyta</taxon>
        <taxon>Tracheophyta</taxon>
        <taxon>Spermatophyta</taxon>
        <taxon>Magnoliopsida</taxon>
        <taxon>eudicotyledons</taxon>
        <taxon>Gunneridae</taxon>
        <taxon>Pentapetalae</taxon>
        <taxon>rosids</taxon>
        <taxon>Vitales</taxon>
        <taxon>Vitaceae</taxon>
        <taxon>Viteae</taxon>
        <taxon>Vitis</taxon>
    </lineage>
</organism>
<sequence>MDCVSPILTIATYLFDCTATRASHIRGLPENLESLRRARDLLNRRSEDVRTRVELGMQQ</sequence>
<dbReference type="AlphaFoldDB" id="A0A438G399"/>
<proteinExistence type="predicted"/>
<reference evidence="1 2" key="1">
    <citation type="journal article" date="2018" name="PLoS Genet.">
        <title>Population sequencing reveals clonal diversity and ancestral inbreeding in the grapevine cultivar Chardonnay.</title>
        <authorList>
            <person name="Roach M.J."/>
            <person name="Johnson D.L."/>
            <person name="Bohlmann J."/>
            <person name="van Vuuren H.J."/>
            <person name="Jones S.J."/>
            <person name="Pretorius I.S."/>
            <person name="Schmidt S.A."/>
            <person name="Borneman A.R."/>
        </authorList>
    </citation>
    <scope>NUCLEOTIDE SEQUENCE [LARGE SCALE GENOMIC DNA]</scope>
    <source>
        <strain evidence="2">cv. Chardonnay</strain>
        <tissue evidence="1">Leaf</tissue>
    </source>
</reference>
<dbReference type="EMBL" id="QGNW01000637">
    <property type="protein sequence ID" value="RVW66657.1"/>
    <property type="molecule type" value="Genomic_DNA"/>
</dbReference>
<accession>A0A438G399</accession>
<evidence type="ECO:0000313" key="2">
    <source>
        <dbReference type="Proteomes" id="UP000288805"/>
    </source>
</evidence>
<dbReference type="Proteomes" id="UP000288805">
    <property type="component" value="Unassembled WGS sequence"/>
</dbReference>